<proteinExistence type="predicted"/>
<evidence type="ECO:0000259" key="1">
    <source>
        <dbReference type="Pfam" id="PF25559"/>
    </source>
</evidence>
<dbReference type="AlphaFoldDB" id="A0A2Z6E2J9"/>
<name>A0A2Z6E2J9_9GAMM</name>
<keyword evidence="3" id="KW-1185">Reference proteome</keyword>
<protein>
    <submittedName>
        <fullName evidence="2">Acetyltransferase</fullName>
    </submittedName>
</protein>
<dbReference type="KEGG" id="rbd:ALSL_0629"/>
<dbReference type="EMBL" id="AP018560">
    <property type="protein sequence ID" value="BBD79296.1"/>
    <property type="molecule type" value="Genomic_DNA"/>
</dbReference>
<keyword evidence="2" id="KW-0808">Transferase</keyword>
<sequence>MTDAQALAAARLRLLGAARRRLAVRMPALPPTVLAADAELAELRRIATAGRGAHIRLLVHDAEAMLREGHRLLTLVQRLPSLIEVRVPVDETELACPSAYLLADTGGWLFQPLAERPQGRAGFGDPAAQAPYLRQFEAGWQRARPAGVLRALDL</sequence>
<organism evidence="2 3">
    <name type="scientific">Aerosticca soli</name>
    <dbReference type="NCBI Taxonomy" id="2010829"/>
    <lineage>
        <taxon>Bacteria</taxon>
        <taxon>Pseudomonadati</taxon>
        <taxon>Pseudomonadota</taxon>
        <taxon>Gammaproteobacteria</taxon>
        <taxon>Lysobacterales</taxon>
        <taxon>Rhodanobacteraceae</taxon>
        <taxon>Aerosticca</taxon>
    </lineage>
</organism>
<accession>A0A2Z6E2J9</accession>
<dbReference type="GO" id="GO:0016740">
    <property type="term" value="F:transferase activity"/>
    <property type="evidence" value="ECO:0007669"/>
    <property type="project" value="UniProtKB-KW"/>
</dbReference>
<feature type="domain" description="DUF7931" evidence="1">
    <location>
        <begin position="4"/>
        <end position="152"/>
    </location>
</feature>
<evidence type="ECO:0000313" key="3">
    <source>
        <dbReference type="Proteomes" id="UP000270530"/>
    </source>
</evidence>
<dbReference type="Pfam" id="PF25559">
    <property type="entry name" value="DUF7931"/>
    <property type="match status" value="1"/>
</dbReference>
<reference evidence="3" key="1">
    <citation type="submission" date="2018-04" db="EMBL/GenBank/DDBJ databases">
        <authorList>
            <person name="Watanabe M."/>
            <person name="Kojima H."/>
        </authorList>
    </citation>
    <scope>NUCLEOTIDE SEQUENCE [LARGE SCALE GENOMIC DNA]</scope>
    <source>
        <strain evidence="3">Dysh456</strain>
    </source>
</reference>
<evidence type="ECO:0000313" key="2">
    <source>
        <dbReference type="EMBL" id="BBD79296.1"/>
    </source>
</evidence>
<dbReference type="Proteomes" id="UP000270530">
    <property type="component" value="Chromosome"/>
</dbReference>
<dbReference type="InterPro" id="IPR057691">
    <property type="entry name" value="DUF7931"/>
</dbReference>
<reference evidence="3" key="2">
    <citation type="submission" date="2018-06" db="EMBL/GenBank/DDBJ databases">
        <title>Genome sequence of Rhodanobacteraceae bacterium strain Dysh456.</title>
        <authorList>
            <person name="Fukui M."/>
        </authorList>
    </citation>
    <scope>NUCLEOTIDE SEQUENCE [LARGE SCALE GENOMIC DNA]</scope>
    <source>
        <strain evidence="3">Dysh456</strain>
    </source>
</reference>
<gene>
    <name evidence="2" type="ORF">ALSL_0629</name>
</gene>